<gene>
    <name evidence="8" type="ORF">H4W80_011332</name>
</gene>
<reference evidence="8 9" key="1">
    <citation type="submission" date="2020-10" db="EMBL/GenBank/DDBJ databases">
        <title>Sequencing the genomes of 1000 actinobacteria strains.</title>
        <authorList>
            <person name="Klenk H.-P."/>
        </authorList>
    </citation>
    <scope>NUCLEOTIDE SEQUENCE [LARGE SCALE GENOMIC DNA]</scope>
    <source>
        <strain evidence="8 9">DSM 43173</strain>
    </source>
</reference>
<sequence>MAEVVAGVGADSYTRIVATLIRVTGDWTLAEDSAQEALAQALERWPRDGVPDNPGGWLMTVARNRATDVLRRASVERRKLHELAELSLTAPATDDPEEEVVDDRLRLIFTCCHPALALESRVALTLRTVCGVPTADIARAFLVPHATMTRRLTRAKTKISDAGIPYLVPSGPALAERLPGVLAVLYVLFTRGYDPDGEPGFADEAVRLARLLHRLLPDQPEVAGLLALFLFQHSRREARRDGRGDLLTLDKQDRARWDRAAIREGLETLAAARADGPSVLRAPIADGPNVPQARIADGPYVLQARIAACHATAPHPGATDWQAIARWYDELAEIHPSPVIALNRAVAHGYAHGPAAGLALIDQVLATGALKDYPLAVAAQADLTARLGHRDHAAALFRRAAALLAPGAEQRALLERADDLTGPAPG</sequence>
<dbReference type="InterPro" id="IPR013325">
    <property type="entry name" value="RNA_pol_sigma_r2"/>
</dbReference>
<dbReference type="NCBIfam" id="TIGR02937">
    <property type="entry name" value="sigma70-ECF"/>
    <property type="match status" value="1"/>
</dbReference>
<comment type="caution">
    <text evidence="8">The sequence shown here is derived from an EMBL/GenBank/DDBJ whole genome shotgun (WGS) entry which is preliminary data.</text>
</comment>
<dbReference type="InterPro" id="IPR013324">
    <property type="entry name" value="RNA_pol_sigma_r3/r4-like"/>
</dbReference>
<dbReference type="InterPro" id="IPR014284">
    <property type="entry name" value="RNA_pol_sigma-70_dom"/>
</dbReference>
<evidence type="ECO:0000256" key="1">
    <source>
        <dbReference type="ARBA" id="ARBA00010641"/>
    </source>
</evidence>
<dbReference type="SUPFAM" id="SSF88659">
    <property type="entry name" value="Sigma3 and sigma4 domains of RNA polymerase sigma factors"/>
    <property type="match status" value="1"/>
</dbReference>
<keyword evidence="9" id="KW-1185">Reference proteome</keyword>
<feature type="domain" description="RNA polymerase sigma-70 region 2" evidence="5">
    <location>
        <begin position="15"/>
        <end position="74"/>
    </location>
</feature>
<protein>
    <submittedName>
        <fullName evidence="8">RNA polymerase sigma-70 factor (ECF subfamily)</fullName>
    </submittedName>
</protein>
<dbReference type="EMBL" id="JADBEK010000001">
    <property type="protein sequence ID" value="MBE1593074.1"/>
    <property type="molecule type" value="Genomic_DNA"/>
</dbReference>
<dbReference type="Pfam" id="PF08281">
    <property type="entry name" value="Sigma70_r4_2"/>
    <property type="match status" value="1"/>
</dbReference>
<accession>A0ABR9MJG8</accession>
<keyword evidence="2" id="KW-0805">Transcription regulation</keyword>
<name>A0ABR9MJG8_9ACTN</name>
<evidence type="ECO:0000313" key="9">
    <source>
        <dbReference type="Proteomes" id="UP000633509"/>
    </source>
</evidence>
<evidence type="ECO:0000259" key="5">
    <source>
        <dbReference type="Pfam" id="PF04542"/>
    </source>
</evidence>
<evidence type="ECO:0000256" key="4">
    <source>
        <dbReference type="ARBA" id="ARBA00023163"/>
    </source>
</evidence>
<comment type="similarity">
    <text evidence="1">Belongs to the sigma-70 factor family. ECF subfamily.</text>
</comment>
<dbReference type="Gene3D" id="1.10.1740.10">
    <property type="match status" value="1"/>
</dbReference>
<evidence type="ECO:0000256" key="3">
    <source>
        <dbReference type="ARBA" id="ARBA00023082"/>
    </source>
</evidence>
<dbReference type="SUPFAM" id="SSF88946">
    <property type="entry name" value="Sigma2 domain of RNA polymerase sigma factors"/>
    <property type="match status" value="1"/>
</dbReference>
<evidence type="ECO:0000313" key="8">
    <source>
        <dbReference type="EMBL" id="MBE1593074.1"/>
    </source>
</evidence>
<dbReference type="Pfam" id="PF04542">
    <property type="entry name" value="Sigma70_r2"/>
    <property type="match status" value="1"/>
</dbReference>
<dbReference type="Proteomes" id="UP000633509">
    <property type="component" value="Unassembled WGS sequence"/>
</dbReference>
<keyword evidence="3" id="KW-0731">Sigma factor</keyword>
<proteinExistence type="inferred from homology"/>
<dbReference type="InterPro" id="IPR007627">
    <property type="entry name" value="RNA_pol_sigma70_r2"/>
</dbReference>
<dbReference type="InterPro" id="IPR013249">
    <property type="entry name" value="RNA_pol_sigma70_r4_t2"/>
</dbReference>
<dbReference type="RefSeq" id="WP_192792481.1">
    <property type="nucleotide sequence ID" value="NZ_JADBEK010000001.1"/>
</dbReference>
<feature type="domain" description="RNA polymerase sigma factor 70 region 4 type 2" evidence="6">
    <location>
        <begin position="108"/>
        <end position="159"/>
    </location>
</feature>
<organism evidence="8 9">
    <name type="scientific">Nonomuraea angiospora</name>
    <dbReference type="NCBI Taxonomy" id="46172"/>
    <lineage>
        <taxon>Bacteria</taxon>
        <taxon>Bacillati</taxon>
        <taxon>Actinomycetota</taxon>
        <taxon>Actinomycetes</taxon>
        <taxon>Streptosporangiales</taxon>
        <taxon>Streptosporangiaceae</taxon>
        <taxon>Nonomuraea</taxon>
    </lineage>
</organism>
<feature type="domain" description="DUF6596" evidence="7">
    <location>
        <begin position="177"/>
        <end position="272"/>
    </location>
</feature>
<dbReference type="PANTHER" id="PTHR47756:SF2">
    <property type="entry name" value="BLL6612 PROTEIN"/>
    <property type="match status" value="1"/>
</dbReference>
<evidence type="ECO:0000259" key="6">
    <source>
        <dbReference type="Pfam" id="PF08281"/>
    </source>
</evidence>
<dbReference type="InterPro" id="IPR046531">
    <property type="entry name" value="DUF6596"/>
</dbReference>
<dbReference type="Pfam" id="PF20239">
    <property type="entry name" value="DUF6596"/>
    <property type="match status" value="1"/>
</dbReference>
<keyword evidence="4" id="KW-0804">Transcription</keyword>
<dbReference type="PANTHER" id="PTHR47756">
    <property type="entry name" value="BLL6612 PROTEIN-RELATED"/>
    <property type="match status" value="1"/>
</dbReference>
<evidence type="ECO:0000259" key="7">
    <source>
        <dbReference type="Pfam" id="PF20239"/>
    </source>
</evidence>
<evidence type="ECO:0000256" key="2">
    <source>
        <dbReference type="ARBA" id="ARBA00023015"/>
    </source>
</evidence>